<dbReference type="PANTHER" id="PTHR43437">
    <property type="entry name" value="HYDROXYACYL-THIOESTER DEHYDRATASE TYPE 2, MITOCHONDRIAL-RELATED"/>
    <property type="match status" value="1"/>
</dbReference>
<accession>N1WHE1</accession>
<dbReference type="OrthoDB" id="9801625at2"/>
<reference evidence="2" key="1">
    <citation type="submission" date="2013-03" db="EMBL/GenBank/DDBJ databases">
        <authorList>
            <person name="Harkins D.M."/>
            <person name="Durkin A.S."/>
            <person name="Brinkac L.M."/>
            <person name="Haft D.H."/>
            <person name="Selengut J.D."/>
            <person name="Sanka R."/>
            <person name="DePew J."/>
            <person name="Purushe J."/>
            <person name="Hartskeerl R.A."/>
            <person name="Ahmed A."/>
            <person name="van der Linden H."/>
            <person name="Goris M.G.A."/>
            <person name="Vinetz J.M."/>
            <person name="Sutton G.G."/>
            <person name="Nierman W.C."/>
            <person name="Fouts D.E."/>
        </authorList>
    </citation>
    <scope>NUCLEOTIDE SEQUENCE [LARGE SCALE GENOMIC DNA]</scope>
    <source>
        <strain evidence="2">ICFT</strain>
    </source>
</reference>
<evidence type="ECO:0000313" key="3">
    <source>
        <dbReference type="Proteomes" id="UP000012313"/>
    </source>
</evidence>
<dbReference type="PANTHER" id="PTHR43437:SF3">
    <property type="entry name" value="HYDROXYACYL-THIOESTER DEHYDRATASE TYPE 2, MITOCHONDRIAL"/>
    <property type="match status" value="1"/>
</dbReference>
<dbReference type="STRING" id="1218598.LEP1GSC060_3220"/>
<feature type="domain" description="MaoC-like" evidence="1">
    <location>
        <begin position="17"/>
        <end position="117"/>
    </location>
</feature>
<name>N1WHE1_9LEPT</name>
<dbReference type="RefSeq" id="WP_003005930.1">
    <property type="nucleotide sequence ID" value="NZ_AOHC02000041.1"/>
</dbReference>
<dbReference type="Proteomes" id="UP000012313">
    <property type="component" value="Unassembled WGS sequence"/>
</dbReference>
<comment type="caution">
    <text evidence="2">The sequence shown here is derived from an EMBL/GenBank/DDBJ whole genome shotgun (WGS) entry which is preliminary data.</text>
</comment>
<evidence type="ECO:0000259" key="1">
    <source>
        <dbReference type="Pfam" id="PF01575"/>
    </source>
</evidence>
<dbReference type="InterPro" id="IPR029069">
    <property type="entry name" value="HotDog_dom_sf"/>
</dbReference>
<gene>
    <name evidence="2" type="ORF">LEP1GSC060_3220</name>
</gene>
<protein>
    <submittedName>
        <fullName evidence="2">MaoC-like protein</fullName>
    </submittedName>
</protein>
<proteinExistence type="predicted"/>
<dbReference type="Gene3D" id="3.10.129.10">
    <property type="entry name" value="Hotdog Thioesterase"/>
    <property type="match status" value="1"/>
</dbReference>
<sequence>MYQRGKTYEEIEIGDKASFAKTITETDIYLFAGISGDFNPLHVDEEYAKTTIFGTRIAHGGLAASLLAPVLGMKLPGLGTVALETVTKFRKPVYPGDTVTCTVEVKNKVERMRMVEMKILWTNQKGETIGKGECKVLPPGSNSESVIHEQK</sequence>
<dbReference type="InterPro" id="IPR050965">
    <property type="entry name" value="UPF0336/Enoyl-CoA_hydratase"/>
</dbReference>
<organism evidence="2 3">
    <name type="scientific">Leptospira weilii serovar Ranarum str. ICFT</name>
    <dbReference type="NCBI Taxonomy" id="1218598"/>
    <lineage>
        <taxon>Bacteria</taxon>
        <taxon>Pseudomonadati</taxon>
        <taxon>Spirochaetota</taxon>
        <taxon>Spirochaetia</taxon>
        <taxon>Leptospirales</taxon>
        <taxon>Leptospiraceae</taxon>
        <taxon>Leptospira</taxon>
    </lineage>
</organism>
<dbReference type="AlphaFoldDB" id="N1WHE1"/>
<dbReference type="Pfam" id="PF01575">
    <property type="entry name" value="MaoC_dehydratas"/>
    <property type="match status" value="1"/>
</dbReference>
<keyword evidence="3" id="KW-1185">Reference proteome</keyword>
<dbReference type="GO" id="GO:0019171">
    <property type="term" value="F:(3R)-hydroxyacyl-[acyl-carrier-protein] dehydratase activity"/>
    <property type="evidence" value="ECO:0007669"/>
    <property type="project" value="TreeGrafter"/>
</dbReference>
<dbReference type="EMBL" id="AOHC02000041">
    <property type="protein sequence ID" value="EMY76752.1"/>
    <property type="molecule type" value="Genomic_DNA"/>
</dbReference>
<dbReference type="CDD" id="cd03449">
    <property type="entry name" value="R_hydratase"/>
    <property type="match status" value="1"/>
</dbReference>
<dbReference type="GO" id="GO:0006633">
    <property type="term" value="P:fatty acid biosynthetic process"/>
    <property type="evidence" value="ECO:0007669"/>
    <property type="project" value="TreeGrafter"/>
</dbReference>
<dbReference type="InterPro" id="IPR002539">
    <property type="entry name" value="MaoC-like_dom"/>
</dbReference>
<dbReference type="SUPFAM" id="SSF54637">
    <property type="entry name" value="Thioesterase/thiol ester dehydrase-isomerase"/>
    <property type="match status" value="1"/>
</dbReference>
<evidence type="ECO:0000313" key="2">
    <source>
        <dbReference type="EMBL" id="EMY76752.1"/>
    </source>
</evidence>